<feature type="compositionally biased region" description="Polar residues" evidence="5">
    <location>
        <begin position="801"/>
        <end position="858"/>
    </location>
</feature>
<feature type="compositionally biased region" description="Basic and acidic residues" evidence="5">
    <location>
        <begin position="499"/>
        <end position="509"/>
    </location>
</feature>
<feature type="compositionally biased region" description="Polar residues" evidence="5">
    <location>
        <begin position="899"/>
        <end position="915"/>
    </location>
</feature>
<dbReference type="EMBL" id="JACVVK020000082">
    <property type="protein sequence ID" value="KAK7494529.1"/>
    <property type="molecule type" value="Genomic_DNA"/>
</dbReference>
<protein>
    <recommendedName>
        <fullName evidence="8">Ankyrin repeat domain-containing protein 6</fullName>
    </recommendedName>
</protein>
<dbReference type="AlphaFoldDB" id="A0ABD0L681"/>
<feature type="region of interest" description="Disordered" evidence="5">
    <location>
        <begin position="434"/>
        <end position="470"/>
    </location>
</feature>
<dbReference type="PROSITE" id="PS50297">
    <property type="entry name" value="ANK_REP_REGION"/>
    <property type="match status" value="4"/>
</dbReference>
<dbReference type="Proteomes" id="UP001519460">
    <property type="component" value="Unassembled WGS sequence"/>
</dbReference>
<keyword evidence="2 3" id="KW-0040">ANK repeat</keyword>
<comment type="caution">
    <text evidence="6">The sequence shown here is derived from an EMBL/GenBank/DDBJ whole genome shotgun (WGS) entry which is preliminary data.</text>
</comment>
<evidence type="ECO:0000256" key="2">
    <source>
        <dbReference type="ARBA" id="ARBA00023043"/>
    </source>
</evidence>
<feature type="non-terminal residue" evidence="6">
    <location>
        <position position="1"/>
    </location>
</feature>
<name>A0ABD0L681_9CAEN</name>
<evidence type="ECO:0000256" key="5">
    <source>
        <dbReference type="SAM" id="MobiDB-lite"/>
    </source>
</evidence>
<dbReference type="SUPFAM" id="SSF48403">
    <property type="entry name" value="Ankyrin repeat"/>
    <property type="match status" value="1"/>
</dbReference>
<evidence type="ECO:0000313" key="6">
    <source>
        <dbReference type="EMBL" id="KAK7494529.1"/>
    </source>
</evidence>
<gene>
    <name evidence="6" type="ORF">BaRGS_00014182</name>
</gene>
<accession>A0ABD0L681</accession>
<dbReference type="InterPro" id="IPR036770">
    <property type="entry name" value="Ankyrin_rpt-contain_sf"/>
</dbReference>
<dbReference type="PANTHER" id="PTHR24173">
    <property type="entry name" value="ANKYRIN REPEAT CONTAINING"/>
    <property type="match status" value="1"/>
</dbReference>
<reference evidence="6 7" key="1">
    <citation type="journal article" date="2023" name="Sci. Data">
        <title>Genome assembly of the Korean intertidal mud-creeper Batillaria attramentaria.</title>
        <authorList>
            <person name="Patra A.K."/>
            <person name="Ho P.T."/>
            <person name="Jun S."/>
            <person name="Lee S.J."/>
            <person name="Kim Y."/>
            <person name="Won Y.J."/>
        </authorList>
    </citation>
    <scope>NUCLEOTIDE SEQUENCE [LARGE SCALE GENOMIC DNA]</scope>
    <source>
        <strain evidence="6">Wonlab-2016</strain>
    </source>
</reference>
<dbReference type="InterPro" id="IPR002110">
    <property type="entry name" value="Ankyrin_rpt"/>
</dbReference>
<feature type="repeat" description="ANK" evidence="3">
    <location>
        <begin position="67"/>
        <end position="99"/>
    </location>
</feature>
<dbReference type="Pfam" id="PF00023">
    <property type="entry name" value="Ank"/>
    <property type="match status" value="1"/>
</dbReference>
<feature type="compositionally biased region" description="Polar residues" evidence="5">
    <location>
        <begin position="236"/>
        <end position="246"/>
    </location>
</feature>
<keyword evidence="1" id="KW-0677">Repeat</keyword>
<feature type="repeat" description="ANK" evidence="3">
    <location>
        <begin position="1"/>
        <end position="33"/>
    </location>
</feature>
<dbReference type="SMART" id="SM00248">
    <property type="entry name" value="ANK"/>
    <property type="match status" value="4"/>
</dbReference>
<sequence>HGNTALHEAAWHGFSKTLELLIKYNANVVRTNKSGFTALHLAAQNGHNESSRVLLYGGVNADLQNNYGDTALHTAARYGHAGVTRILISAKCKLNVQNKNGDTALHIAAALKRKKIAKILVESHVDVHVVNKQNETAADVARRKEHPEIILIITSLSLLVQLQHFLLEIIDSEQPHSTGPRQREIPGVTFKDDIELVDGPVVCADDEPPLKPEKQEKERRFFPFFKKKKKEKEKVAQSSQLTTTQAKRPVPPGKGPIGYSPVCQCGPTFNRMEKSLHETRDQLYEHIDASHQVLKDRIEQLDQRTAQQAHSLDRLTRERLEAERRACQAALDERLQRERHHTHYVIDSYHEGLHEQVQEWLEDRLASYGHCLDHHHDDLALPPRNLFTDIHLGPDGGRLFRSRSDETLSVSDYSGKGRKRHFYESRKAAMEQIRGWNVPSMSKDSSKRRERGRSADDLGNKEGRTVERNNNVFNHVSGSKRNIAKGVSTGNVTVTTADVHVKSHDRRADGASPRYEGSPSGEGVGVRPYEFRDGQKMYGSNRGITAAYAGRQTPVQSHGTVSKGHPHAHFQLGQSQLQAQSRQARSHGNIASQPSSTAPAAGTPAQSSQNPSSNAPLRGILRSKTEDSGMGRYRAYDSPFRQPNLDEGGPLGVSDLTSAPGGREGPLSHDMGSTGRSGSVPQRSNQQHNPLYGTAQSVRDTNQNYSSGQDASSGNDAARFRPRTRSTDAILDDGDMANGARYRSRSEERALDVSDGGRPLRSPGPKGDYSGYVTDSGMRDGYPEQSNYFAYRQMPHEKSSGYVTDSNVRSVSYDRTSSKPGARNSGGSPFSSQRPASTERASGYATDSQSVSNSNPPSGFSYRGSYRQQEPQTSRLPATRYRVLPPLPPPKPVGDQRHLQTPTPKTGVANSSGWC</sequence>
<feature type="compositionally biased region" description="Low complexity" evidence="5">
    <location>
        <begin position="574"/>
        <end position="583"/>
    </location>
</feature>
<keyword evidence="7" id="KW-1185">Reference proteome</keyword>
<dbReference type="Pfam" id="PF12796">
    <property type="entry name" value="Ank_2"/>
    <property type="match status" value="1"/>
</dbReference>
<evidence type="ECO:0008006" key="8">
    <source>
        <dbReference type="Google" id="ProtNLM"/>
    </source>
</evidence>
<feature type="repeat" description="ANK" evidence="3">
    <location>
        <begin position="100"/>
        <end position="132"/>
    </location>
</feature>
<dbReference type="Gene3D" id="1.25.40.20">
    <property type="entry name" value="Ankyrin repeat-containing domain"/>
    <property type="match status" value="2"/>
</dbReference>
<proteinExistence type="predicted"/>
<feature type="compositionally biased region" description="Polar residues" evidence="5">
    <location>
        <begin position="866"/>
        <end position="876"/>
    </location>
</feature>
<feature type="region of interest" description="Disordered" evidence="5">
    <location>
        <begin position="497"/>
        <end position="528"/>
    </location>
</feature>
<evidence type="ECO:0000313" key="7">
    <source>
        <dbReference type="Proteomes" id="UP001519460"/>
    </source>
</evidence>
<feature type="compositionally biased region" description="Basic and acidic residues" evidence="5">
    <location>
        <begin position="444"/>
        <end position="467"/>
    </location>
</feature>
<feature type="compositionally biased region" description="Polar residues" evidence="5">
    <location>
        <begin position="674"/>
        <end position="715"/>
    </location>
</feature>
<feature type="coiled-coil region" evidence="4">
    <location>
        <begin position="298"/>
        <end position="337"/>
    </location>
</feature>
<evidence type="ECO:0000256" key="4">
    <source>
        <dbReference type="SAM" id="Coils"/>
    </source>
</evidence>
<feature type="region of interest" description="Disordered" evidence="5">
    <location>
        <begin position="233"/>
        <end position="259"/>
    </location>
</feature>
<feature type="repeat" description="ANK" evidence="3">
    <location>
        <begin position="34"/>
        <end position="66"/>
    </location>
</feature>
<evidence type="ECO:0000256" key="3">
    <source>
        <dbReference type="PROSITE-ProRule" id="PRU00023"/>
    </source>
</evidence>
<feature type="compositionally biased region" description="Low complexity" evidence="5">
    <location>
        <begin position="591"/>
        <end position="609"/>
    </location>
</feature>
<organism evidence="6 7">
    <name type="scientific">Batillaria attramentaria</name>
    <dbReference type="NCBI Taxonomy" id="370345"/>
    <lineage>
        <taxon>Eukaryota</taxon>
        <taxon>Metazoa</taxon>
        <taxon>Spiralia</taxon>
        <taxon>Lophotrochozoa</taxon>
        <taxon>Mollusca</taxon>
        <taxon>Gastropoda</taxon>
        <taxon>Caenogastropoda</taxon>
        <taxon>Sorbeoconcha</taxon>
        <taxon>Cerithioidea</taxon>
        <taxon>Batillariidae</taxon>
        <taxon>Batillaria</taxon>
    </lineage>
</organism>
<evidence type="ECO:0000256" key="1">
    <source>
        <dbReference type="ARBA" id="ARBA00022737"/>
    </source>
</evidence>
<feature type="region of interest" description="Disordered" evidence="5">
    <location>
        <begin position="574"/>
        <end position="780"/>
    </location>
</feature>
<keyword evidence="4" id="KW-0175">Coiled coil</keyword>
<dbReference type="PANTHER" id="PTHR24173:SF74">
    <property type="entry name" value="ANKYRIN REPEAT DOMAIN-CONTAINING PROTEIN 16"/>
    <property type="match status" value="1"/>
</dbReference>
<feature type="region of interest" description="Disordered" evidence="5">
    <location>
        <begin position="798"/>
        <end position="915"/>
    </location>
</feature>
<dbReference type="PROSITE" id="PS50088">
    <property type="entry name" value="ANK_REPEAT"/>
    <property type="match status" value="4"/>
</dbReference>